<organism evidence="2">
    <name type="scientific">Camponotus floridanus</name>
    <name type="common">Florida carpenter ant</name>
    <dbReference type="NCBI Taxonomy" id="104421"/>
    <lineage>
        <taxon>Eukaryota</taxon>
        <taxon>Metazoa</taxon>
        <taxon>Ecdysozoa</taxon>
        <taxon>Arthropoda</taxon>
        <taxon>Hexapoda</taxon>
        <taxon>Insecta</taxon>
        <taxon>Pterygota</taxon>
        <taxon>Neoptera</taxon>
        <taxon>Endopterygota</taxon>
        <taxon>Hymenoptera</taxon>
        <taxon>Apocrita</taxon>
        <taxon>Aculeata</taxon>
        <taxon>Formicoidea</taxon>
        <taxon>Formicidae</taxon>
        <taxon>Formicinae</taxon>
        <taxon>Camponotus</taxon>
    </lineage>
</organism>
<sequence>IKAVREHILSFPAYESHYTRARHTPGRKYLSPDLDIRKMYSLYVEKCEENNQSFVKEWIYRKIFNTEFNLNFHAPRKDTCQKCDLLKGKIEACNNEEEKLHLRESHDVHLQNAERARNCLAEDQRKAKENSREYYGFSFDLQKALPYPKLSVSLAYYKQNMYLYNLGFHNFHDDNVKMYVWDETTASRGAQEVASCILAHMENITTTQKHVIAYSDACSGQNRNIK</sequence>
<evidence type="ECO:0000313" key="2">
    <source>
        <dbReference type="Proteomes" id="UP000000311"/>
    </source>
</evidence>
<feature type="non-terminal residue" evidence="1">
    <location>
        <position position="1"/>
    </location>
</feature>
<name>E2B095_CAMFO</name>
<dbReference type="AlphaFoldDB" id="E2B095"/>
<dbReference type="PANTHER" id="PTHR10773:SF19">
    <property type="match status" value="1"/>
</dbReference>
<feature type="non-terminal residue" evidence="1">
    <location>
        <position position="226"/>
    </location>
</feature>
<accession>E2B095</accession>
<reference evidence="1 2" key="1">
    <citation type="journal article" date="2010" name="Science">
        <title>Genomic comparison of the ants Camponotus floridanus and Harpegnathos saltator.</title>
        <authorList>
            <person name="Bonasio R."/>
            <person name="Zhang G."/>
            <person name="Ye C."/>
            <person name="Mutti N.S."/>
            <person name="Fang X."/>
            <person name="Qin N."/>
            <person name="Donahue G."/>
            <person name="Yang P."/>
            <person name="Li Q."/>
            <person name="Li C."/>
            <person name="Zhang P."/>
            <person name="Huang Z."/>
            <person name="Berger S.L."/>
            <person name="Reinberg D."/>
            <person name="Wang J."/>
            <person name="Liebig J."/>
        </authorList>
    </citation>
    <scope>NUCLEOTIDE SEQUENCE [LARGE SCALE GENOMIC DNA]</scope>
    <source>
        <strain evidence="2">C129</strain>
    </source>
</reference>
<dbReference type="OMA" id="AYESHYT"/>
<dbReference type="PANTHER" id="PTHR10773">
    <property type="entry name" value="DNA-DIRECTED RNA POLYMERASES I, II, AND III SUBUNIT RPABC2"/>
    <property type="match status" value="1"/>
</dbReference>
<dbReference type="EMBL" id="GL444455">
    <property type="protein sequence ID" value="EFN60894.1"/>
    <property type="molecule type" value="Genomic_DNA"/>
</dbReference>
<dbReference type="InParanoid" id="E2B095"/>
<proteinExistence type="predicted"/>
<protein>
    <recommendedName>
        <fullName evidence="3">DUF4371 domain-containing protein</fullName>
    </recommendedName>
</protein>
<dbReference type="Proteomes" id="UP000000311">
    <property type="component" value="Unassembled WGS sequence"/>
</dbReference>
<gene>
    <name evidence="1" type="ORF">EAG_00507</name>
</gene>
<evidence type="ECO:0008006" key="3">
    <source>
        <dbReference type="Google" id="ProtNLM"/>
    </source>
</evidence>
<keyword evidence="2" id="KW-1185">Reference proteome</keyword>
<evidence type="ECO:0000313" key="1">
    <source>
        <dbReference type="EMBL" id="EFN60894.1"/>
    </source>
</evidence>